<evidence type="ECO:0000256" key="8">
    <source>
        <dbReference type="ARBA" id="ARBA00022692"/>
    </source>
</evidence>
<dbReference type="Gene3D" id="6.10.250.490">
    <property type="match status" value="1"/>
</dbReference>
<dbReference type="Pfam" id="PF00512">
    <property type="entry name" value="HisKA"/>
    <property type="match status" value="1"/>
</dbReference>
<evidence type="ECO:0000256" key="9">
    <source>
        <dbReference type="ARBA" id="ARBA00022737"/>
    </source>
</evidence>
<dbReference type="InterPro" id="IPR013656">
    <property type="entry name" value="PAS_4"/>
</dbReference>
<evidence type="ECO:0000259" key="20">
    <source>
        <dbReference type="PROSITE" id="PS50113"/>
    </source>
</evidence>
<evidence type="ECO:0000256" key="12">
    <source>
        <dbReference type="ARBA" id="ARBA00022840"/>
    </source>
</evidence>
<dbReference type="InterPro" id="IPR000700">
    <property type="entry name" value="PAS-assoc_C"/>
</dbReference>
<evidence type="ECO:0000256" key="7">
    <source>
        <dbReference type="ARBA" id="ARBA00022679"/>
    </source>
</evidence>
<feature type="transmembrane region" description="Helical" evidence="17">
    <location>
        <begin position="50"/>
        <end position="66"/>
    </location>
</feature>
<feature type="coiled-coil region" evidence="16">
    <location>
        <begin position="231"/>
        <end position="263"/>
    </location>
</feature>
<dbReference type="PROSITE" id="PS50109">
    <property type="entry name" value="HIS_KIN"/>
    <property type="match status" value="1"/>
</dbReference>
<dbReference type="InterPro" id="IPR052162">
    <property type="entry name" value="Sensor_kinase/Photoreceptor"/>
</dbReference>
<comment type="subcellular location">
    <subcellularLocation>
        <location evidence="2">Cell inner membrane</location>
        <topology evidence="2">Multi-pass membrane protein</topology>
    </subcellularLocation>
</comment>
<evidence type="ECO:0000313" key="22">
    <source>
        <dbReference type="Proteomes" id="UP000403266"/>
    </source>
</evidence>
<feature type="transmembrane region" description="Helical" evidence="17">
    <location>
        <begin position="25"/>
        <end position="44"/>
    </location>
</feature>
<feature type="domain" description="PAC" evidence="20">
    <location>
        <begin position="714"/>
        <end position="766"/>
    </location>
</feature>
<dbReference type="CDD" id="cd00082">
    <property type="entry name" value="HisKA"/>
    <property type="match status" value="1"/>
</dbReference>
<dbReference type="InterPro" id="IPR001610">
    <property type="entry name" value="PAC"/>
</dbReference>
<keyword evidence="8 17" id="KW-0812">Transmembrane</keyword>
<dbReference type="FunFam" id="3.30.450.20:FF:000099">
    <property type="entry name" value="Sensory box sensor histidine kinase"/>
    <property type="match status" value="1"/>
</dbReference>
<keyword evidence="13 17" id="KW-1133">Transmembrane helix</keyword>
<dbReference type="InterPro" id="IPR004358">
    <property type="entry name" value="Sig_transdc_His_kin-like_C"/>
</dbReference>
<keyword evidence="11" id="KW-0418">Kinase</keyword>
<evidence type="ECO:0000256" key="5">
    <source>
        <dbReference type="ARBA" id="ARBA00022519"/>
    </source>
</evidence>
<dbReference type="Proteomes" id="UP000403266">
    <property type="component" value="Unassembled WGS sequence"/>
</dbReference>
<accession>A0A5N7MUA0</accession>
<keyword evidence="15 17" id="KW-0472">Membrane</keyword>
<dbReference type="Gene3D" id="2.10.70.100">
    <property type="match status" value="2"/>
</dbReference>
<dbReference type="FunFam" id="2.10.70.100:FF:000001">
    <property type="entry name" value="Sensory transduction histidine kinase"/>
    <property type="match status" value="2"/>
</dbReference>
<dbReference type="InterPro" id="IPR003661">
    <property type="entry name" value="HisK_dim/P_dom"/>
</dbReference>
<dbReference type="Gene3D" id="3.30.450.20">
    <property type="entry name" value="PAS domain"/>
    <property type="match status" value="5"/>
</dbReference>
<evidence type="ECO:0000256" key="11">
    <source>
        <dbReference type="ARBA" id="ARBA00022777"/>
    </source>
</evidence>
<dbReference type="Gene3D" id="3.30.565.10">
    <property type="entry name" value="Histidine kinase-like ATPase, C-terminal domain"/>
    <property type="match status" value="1"/>
</dbReference>
<feature type="domain" description="PAC" evidence="20">
    <location>
        <begin position="329"/>
        <end position="381"/>
    </location>
</feature>
<evidence type="ECO:0000256" key="4">
    <source>
        <dbReference type="ARBA" id="ARBA00022475"/>
    </source>
</evidence>
<dbReference type="SUPFAM" id="SSF55785">
    <property type="entry name" value="PYP-like sensor domain (PAS domain)"/>
    <property type="match status" value="5"/>
</dbReference>
<dbReference type="InterPro" id="IPR035965">
    <property type="entry name" value="PAS-like_dom_sf"/>
</dbReference>
<evidence type="ECO:0000256" key="6">
    <source>
        <dbReference type="ARBA" id="ARBA00022553"/>
    </source>
</evidence>
<protein>
    <recommendedName>
        <fullName evidence="3">histidine kinase</fullName>
        <ecNumber evidence="3">2.7.13.3</ecNumber>
    </recommendedName>
</protein>
<dbReference type="SUPFAM" id="SSF55874">
    <property type="entry name" value="ATPase domain of HSP90 chaperone/DNA topoisomerase II/histidine kinase"/>
    <property type="match status" value="1"/>
</dbReference>
<comment type="catalytic activity">
    <reaction evidence="1">
        <text>ATP + protein L-histidine = ADP + protein N-phospho-L-histidine.</text>
        <dbReference type="EC" id="2.7.13.3"/>
    </reaction>
</comment>
<dbReference type="SMART" id="SM00091">
    <property type="entry name" value="PAS"/>
    <property type="match status" value="5"/>
</dbReference>
<evidence type="ECO:0000259" key="19">
    <source>
        <dbReference type="PROSITE" id="PS50112"/>
    </source>
</evidence>
<keyword evidence="14" id="KW-0902">Two-component regulatory system</keyword>
<dbReference type="Pfam" id="PF00989">
    <property type="entry name" value="PAS"/>
    <property type="match status" value="1"/>
</dbReference>
<evidence type="ECO:0000256" key="3">
    <source>
        <dbReference type="ARBA" id="ARBA00012438"/>
    </source>
</evidence>
<dbReference type="GO" id="GO:0000155">
    <property type="term" value="F:phosphorelay sensor kinase activity"/>
    <property type="evidence" value="ECO:0007669"/>
    <property type="project" value="InterPro"/>
</dbReference>
<evidence type="ECO:0000256" key="17">
    <source>
        <dbReference type="SAM" id="Phobius"/>
    </source>
</evidence>
<dbReference type="AlphaFoldDB" id="A0A5N7MUA0"/>
<evidence type="ECO:0000313" key="21">
    <source>
        <dbReference type="EMBL" id="MPR30563.1"/>
    </source>
</evidence>
<dbReference type="Gene3D" id="1.10.287.130">
    <property type="match status" value="1"/>
</dbReference>
<feature type="domain" description="PAS" evidence="19">
    <location>
        <begin position="382"/>
        <end position="452"/>
    </location>
</feature>
<evidence type="ECO:0000256" key="2">
    <source>
        <dbReference type="ARBA" id="ARBA00004429"/>
    </source>
</evidence>
<dbReference type="PROSITE" id="PS50113">
    <property type="entry name" value="PAC"/>
    <property type="match status" value="5"/>
</dbReference>
<dbReference type="GO" id="GO:0006355">
    <property type="term" value="P:regulation of DNA-templated transcription"/>
    <property type="evidence" value="ECO:0007669"/>
    <property type="project" value="InterPro"/>
</dbReference>
<gene>
    <name evidence="21" type="ORF">FS320_37575</name>
</gene>
<keyword evidence="22" id="KW-1185">Reference proteome</keyword>
<dbReference type="Pfam" id="PF08447">
    <property type="entry name" value="PAS_3"/>
    <property type="match status" value="3"/>
</dbReference>
<organism evidence="21 22">
    <name type="scientific">Microvirga tunisiensis</name>
    <dbReference type="NCBI Taxonomy" id="2108360"/>
    <lineage>
        <taxon>Bacteria</taxon>
        <taxon>Pseudomonadati</taxon>
        <taxon>Pseudomonadota</taxon>
        <taxon>Alphaproteobacteria</taxon>
        <taxon>Hyphomicrobiales</taxon>
        <taxon>Methylobacteriaceae</taxon>
        <taxon>Microvirga</taxon>
    </lineage>
</organism>
<dbReference type="PANTHER" id="PTHR43304:SF1">
    <property type="entry name" value="PAC DOMAIN-CONTAINING PROTEIN"/>
    <property type="match status" value="1"/>
</dbReference>
<proteinExistence type="predicted"/>
<dbReference type="NCBIfam" id="TIGR00229">
    <property type="entry name" value="sensory_box"/>
    <property type="match status" value="5"/>
</dbReference>
<keyword evidence="16" id="KW-0175">Coiled coil</keyword>
<feature type="domain" description="PAS" evidence="19">
    <location>
        <begin position="253"/>
        <end position="326"/>
    </location>
</feature>
<feature type="domain" description="Histidine kinase" evidence="18">
    <location>
        <begin position="786"/>
        <end position="1001"/>
    </location>
</feature>
<sequence>MSLARCTMQAEQTQAQDQATSPTTVPSLAFPVLSAVIAIGIFILDTMTPAEVAIAVLYVGVVLLTAKVLQARGVALAAVGCMTLTILSYVLAQHDASPSIALLNRLLSLAAIGVTAFLAVQSRSREMVLREQAGLLDLTHDTIFVRDMNDVIIYWNRGAEELYGWSTGEAVGQVSHHLMQTIFPMPLGEITAELLRTGRWEGELVHTRKDGTQAIVASRWSIQRDARGRPVAILETNNDITERKRAEEELRRSEAYLAEAEALSKSGIWAWNPITKRIAYWSQERSRLFGFDPEAGIPSFEALLQRIHPEDRGKWLENSERAVRIRGDSETDFRIVLPDGEIKHLHGVGHPVFSESGNLVEIIGAAMDITERKRAEEALRESEEQWKAVFENNPTMYFIVDAAGTILSVNPLGAEQLGYTPAELVGSPVLNVFYEPDREAVQRHVARCFDQLNWAMSWEARKMRKDGTVLWVRETARAVLLKNCPVILVACEDITERKHAEEAARRSEQELRDLIEHLPAMVYIALPGPSGPVVAFASRGWRDYSGLSQEDTAGSGWQSVVHPADLDRNLEKWRVRAAAGEPYENESRYRRAADGACRWFLDRAVPLRDEHGTILKWYGVLTDIEDRKRAEDALRRSEHYLAEAQRLSHTGSCVYNPATEQVIYWSEEMFRIHGLDPQRDPAPDLNELTRFWHPDDCGRVLERVRTAFREKAEYAVEHRIVLPDGTIKRLHAIGHPVFDDTGAVIEYIGTVMDMTEHRRAEEALHKAQAELAHVTRVTTMSALTASIAHEVNQPLGAIVTNASAALRWLAHEPPNLGEACEILERIARDGHRASEVIGRVRSLLQKKAAVAEQVNLDDLIQNVAALAHGEVVQHRILLRTELAPNLLPVMGDQVQLQQVLLNLVLNGIEAMMDVAERPRELVIRSRREKAGVLVAVQDAGVGLDPQNAERMFEAFYTTKPAGMGMGLAICRSIIEAHGGRLWASANEPQGAVFHFSLPVDRAGRL</sequence>
<evidence type="ECO:0000259" key="18">
    <source>
        <dbReference type="PROSITE" id="PS50109"/>
    </source>
</evidence>
<dbReference type="SMART" id="SM00388">
    <property type="entry name" value="HisKA"/>
    <property type="match status" value="1"/>
</dbReference>
<dbReference type="EC" id="2.7.13.3" evidence="3"/>
<reference evidence="21 22" key="1">
    <citation type="journal article" date="2019" name="Syst. Appl. Microbiol.">
        <title>Microvirga tunisiensis sp. nov., a root nodule symbiotic bacterium isolated from Lupinus micranthus and L. luteus grown in Northern Tunisia.</title>
        <authorList>
            <person name="Msaddak A."/>
            <person name="Rejili M."/>
            <person name="Duran D."/>
            <person name="Mars M."/>
            <person name="Palacios J.M."/>
            <person name="Ruiz-Argueso T."/>
            <person name="Rey L."/>
            <person name="Imperial J."/>
        </authorList>
    </citation>
    <scope>NUCLEOTIDE SEQUENCE [LARGE SCALE GENOMIC DNA]</scope>
    <source>
        <strain evidence="21 22">Lmie10</strain>
    </source>
</reference>
<comment type="caution">
    <text evidence="21">The sequence shown here is derived from an EMBL/GenBank/DDBJ whole genome shotgun (WGS) entry which is preliminary data.</text>
</comment>
<dbReference type="PANTHER" id="PTHR43304">
    <property type="entry name" value="PHYTOCHROME-LIKE PROTEIN CPH1"/>
    <property type="match status" value="1"/>
</dbReference>
<dbReference type="PROSITE" id="PS50112">
    <property type="entry name" value="PAS"/>
    <property type="match status" value="3"/>
</dbReference>
<dbReference type="CDD" id="cd00130">
    <property type="entry name" value="PAS"/>
    <property type="match status" value="5"/>
</dbReference>
<keyword evidence="12" id="KW-0067">ATP-binding</keyword>
<keyword evidence="5" id="KW-0997">Cell inner membrane</keyword>
<evidence type="ECO:0000256" key="10">
    <source>
        <dbReference type="ARBA" id="ARBA00022741"/>
    </source>
</evidence>
<evidence type="ECO:0000256" key="13">
    <source>
        <dbReference type="ARBA" id="ARBA00022989"/>
    </source>
</evidence>
<dbReference type="FunFam" id="1.10.287.130:FF:000055">
    <property type="entry name" value="Two-component sensor histidine kinase"/>
    <property type="match status" value="1"/>
</dbReference>
<evidence type="ECO:0000256" key="1">
    <source>
        <dbReference type="ARBA" id="ARBA00000085"/>
    </source>
</evidence>
<feature type="domain" description="PAC" evidence="20">
    <location>
        <begin position="583"/>
        <end position="636"/>
    </location>
</feature>
<dbReference type="GO" id="GO:0005886">
    <property type="term" value="C:plasma membrane"/>
    <property type="evidence" value="ECO:0007669"/>
    <property type="project" value="UniProtKB-SubCell"/>
</dbReference>
<dbReference type="InterPro" id="IPR013655">
    <property type="entry name" value="PAS_fold_3"/>
</dbReference>
<dbReference type="Pfam" id="PF08448">
    <property type="entry name" value="PAS_4"/>
    <property type="match status" value="1"/>
</dbReference>
<evidence type="ECO:0000256" key="16">
    <source>
        <dbReference type="SAM" id="Coils"/>
    </source>
</evidence>
<dbReference type="InterPro" id="IPR000014">
    <property type="entry name" value="PAS"/>
</dbReference>
<dbReference type="EMBL" id="VOSK01000393">
    <property type="protein sequence ID" value="MPR30563.1"/>
    <property type="molecule type" value="Genomic_DNA"/>
</dbReference>
<feature type="domain" description="PAC" evidence="20">
    <location>
        <begin position="198"/>
        <end position="252"/>
    </location>
</feature>
<keyword evidence="10" id="KW-0547">Nucleotide-binding</keyword>
<dbReference type="SMART" id="SM00387">
    <property type="entry name" value="HATPase_c"/>
    <property type="match status" value="1"/>
</dbReference>
<dbReference type="OrthoDB" id="9789238at2"/>
<feature type="domain" description="PAS" evidence="19">
    <location>
        <begin position="135"/>
        <end position="184"/>
    </location>
</feature>
<feature type="transmembrane region" description="Helical" evidence="17">
    <location>
        <begin position="73"/>
        <end position="92"/>
    </location>
</feature>
<dbReference type="InterPro" id="IPR003594">
    <property type="entry name" value="HATPase_dom"/>
</dbReference>
<keyword evidence="9" id="KW-0677">Repeat</keyword>
<evidence type="ECO:0000256" key="14">
    <source>
        <dbReference type="ARBA" id="ARBA00023012"/>
    </source>
</evidence>
<dbReference type="InterPro" id="IPR013767">
    <property type="entry name" value="PAS_fold"/>
</dbReference>
<dbReference type="Pfam" id="PF02518">
    <property type="entry name" value="HATPase_c"/>
    <property type="match status" value="1"/>
</dbReference>
<dbReference type="InterPro" id="IPR036890">
    <property type="entry name" value="HATPase_C_sf"/>
</dbReference>
<keyword evidence="7" id="KW-0808">Transferase</keyword>
<dbReference type="RefSeq" id="WP_152717388.1">
    <property type="nucleotide sequence ID" value="NZ_VOSJ01000312.1"/>
</dbReference>
<feature type="domain" description="PAC" evidence="20">
    <location>
        <begin position="456"/>
        <end position="506"/>
    </location>
</feature>
<dbReference type="SUPFAM" id="SSF47384">
    <property type="entry name" value="Homodimeric domain of signal transducing histidine kinase"/>
    <property type="match status" value="1"/>
</dbReference>
<keyword evidence="4" id="KW-1003">Cell membrane</keyword>
<dbReference type="GO" id="GO:0005524">
    <property type="term" value="F:ATP binding"/>
    <property type="evidence" value="ECO:0007669"/>
    <property type="project" value="UniProtKB-KW"/>
</dbReference>
<dbReference type="InterPro" id="IPR036097">
    <property type="entry name" value="HisK_dim/P_sf"/>
</dbReference>
<dbReference type="PRINTS" id="PR00344">
    <property type="entry name" value="BCTRLSENSOR"/>
</dbReference>
<dbReference type="SMART" id="SM00086">
    <property type="entry name" value="PAC"/>
    <property type="match status" value="5"/>
</dbReference>
<name>A0A5N7MUA0_9HYPH</name>
<keyword evidence="6" id="KW-0597">Phosphoprotein</keyword>
<dbReference type="InterPro" id="IPR005467">
    <property type="entry name" value="His_kinase_dom"/>
</dbReference>
<evidence type="ECO:0000256" key="15">
    <source>
        <dbReference type="ARBA" id="ARBA00023136"/>
    </source>
</evidence>